<dbReference type="EMBL" id="JAEFBK010000006">
    <property type="protein sequence ID" value="KAG7595381.1"/>
    <property type="molecule type" value="Genomic_DNA"/>
</dbReference>
<evidence type="ECO:0000313" key="2">
    <source>
        <dbReference type="Proteomes" id="UP000694240"/>
    </source>
</evidence>
<name>A0A8T2CJW5_9BRAS</name>
<proteinExistence type="predicted"/>
<keyword evidence="2" id="KW-1185">Reference proteome</keyword>
<organism evidence="1 2">
    <name type="scientific">Arabidopsis thaliana x Arabidopsis arenosa</name>
    <dbReference type="NCBI Taxonomy" id="1240361"/>
    <lineage>
        <taxon>Eukaryota</taxon>
        <taxon>Viridiplantae</taxon>
        <taxon>Streptophyta</taxon>
        <taxon>Embryophyta</taxon>
        <taxon>Tracheophyta</taxon>
        <taxon>Spermatophyta</taxon>
        <taxon>Magnoliopsida</taxon>
        <taxon>eudicotyledons</taxon>
        <taxon>Gunneridae</taxon>
        <taxon>Pentapetalae</taxon>
        <taxon>rosids</taxon>
        <taxon>malvids</taxon>
        <taxon>Brassicales</taxon>
        <taxon>Brassicaceae</taxon>
        <taxon>Camelineae</taxon>
        <taxon>Arabidopsis</taxon>
    </lineage>
</organism>
<reference evidence="1 2" key="1">
    <citation type="submission" date="2020-12" db="EMBL/GenBank/DDBJ databases">
        <title>Concerted genomic and epigenomic changes stabilize Arabidopsis allopolyploids.</title>
        <authorList>
            <person name="Chen Z."/>
        </authorList>
    </citation>
    <scope>NUCLEOTIDE SEQUENCE [LARGE SCALE GENOMIC DNA]</scope>
    <source>
        <strain evidence="1">Allo738</strain>
        <tissue evidence="1">Leaf</tissue>
    </source>
</reference>
<dbReference type="AlphaFoldDB" id="A0A8T2CJW5"/>
<protein>
    <submittedName>
        <fullName evidence="1">Uncharacterized protein</fullName>
    </submittedName>
</protein>
<evidence type="ECO:0000313" key="1">
    <source>
        <dbReference type="EMBL" id="KAG7595381.1"/>
    </source>
</evidence>
<gene>
    <name evidence="1" type="ORF">ISN45_Aa01g040750</name>
</gene>
<comment type="caution">
    <text evidence="1">The sequence shown here is derived from an EMBL/GenBank/DDBJ whole genome shotgun (WGS) entry which is preliminary data.</text>
</comment>
<accession>A0A8T2CJW5</accession>
<sequence length="35" mass="3980">MWLSLNDEAAILSLNFINDCTKTVVNSTTKTVWLH</sequence>
<dbReference type="Proteomes" id="UP000694240">
    <property type="component" value="Chromosome 6"/>
</dbReference>